<dbReference type="RefSeq" id="WP_012916591.1">
    <property type="nucleotide sequence ID" value="NC_013722.1"/>
</dbReference>
<dbReference type="GeneID" id="57877415"/>
<reference evidence="1 2" key="1">
    <citation type="journal article" date="2009" name="BMC Genomics">
        <title>The complete genome sequence of Xanthomonas albilineans provides new insights into the reductive genome evolution of the xylem-limited Xanthomonadaceae.</title>
        <authorList>
            <person name="Pieretti I."/>
            <person name="Royer M."/>
            <person name="Barbe V."/>
            <person name="Carrere S."/>
            <person name="Koebnik R."/>
            <person name="Cociancich S."/>
            <person name="Couloux A."/>
            <person name="Darrasse A."/>
            <person name="Gouzy J."/>
            <person name="Jacques M.A."/>
            <person name="Lauber E."/>
            <person name="Manceau C."/>
            <person name="Mangenot S."/>
            <person name="Poussier S."/>
            <person name="Segurens B."/>
            <person name="Szurek B."/>
            <person name="Verdier V."/>
            <person name="Arlat M."/>
            <person name="Rott P."/>
        </authorList>
    </citation>
    <scope>NUCLEOTIDE SEQUENCE [LARGE SCALE GENOMIC DNA]</scope>
    <source>
        <strain evidence="2">GPE PC73 / CFBP 7063</strain>
    </source>
</reference>
<organism evidence="1 2">
    <name type="scientific">Xanthomonas albilineans (strain GPE PC73 / CFBP 7063)</name>
    <dbReference type="NCBI Taxonomy" id="380358"/>
    <lineage>
        <taxon>Bacteria</taxon>
        <taxon>Pseudomonadati</taxon>
        <taxon>Pseudomonadota</taxon>
        <taxon>Gammaproteobacteria</taxon>
        <taxon>Lysobacterales</taxon>
        <taxon>Lysobacteraceae</taxon>
        <taxon>Xanthomonas</taxon>
    </lineage>
</organism>
<dbReference type="EMBL" id="FP565176">
    <property type="protein sequence ID" value="CBA16591.1"/>
    <property type="molecule type" value="Genomic_DNA"/>
</dbReference>
<dbReference type="Pfam" id="PF05593">
    <property type="entry name" value="RHS_repeat"/>
    <property type="match status" value="1"/>
</dbReference>
<dbReference type="InterPro" id="IPR006530">
    <property type="entry name" value="YD"/>
</dbReference>
<name>D2UEJ4_XANAP</name>
<proteinExistence type="predicted"/>
<dbReference type="InterPro" id="IPR031325">
    <property type="entry name" value="RHS_repeat"/>
</dbReference>
<protein>
    <submittedName>
        <fullName evidence="1">Hypothetical truncated rhs family protein</fullName>
    </submittedName>
</protein>
<dbReference type="Proteomes" id="UP000001890">
    <property type="component" value="Chromosome"/>
</dbReference>
<dbReference type="Gene3D" id="2.180.10.10">
    <property type="entry name" value="RHS repeat-associated core"/>
    <property type="match status" value="1"/>
</dbReference>
<dbReference type="NCBIfam" id="TIGR01643">
    <property type="entry name" value="YD_repeat_2x"/>
    <property type="match status" value="1"/>
</dbReference>
<evidence type="ECO:0000313" key="1">
    <source>
        <dbReference type="EMBL" id="CBA16591.1"/>
    </source>
</evidence>
<dbReference type="AlphaFoldDB" id="D2UEJ4"/>
<keyword evidence="2" id="KW-1185">Reference proteome</keyword>
<accession>D2UEJ4</accession>
<dbReference type="eggNOG" id="COG3209">
    <property type="taxonomic scope" value="Bacteria"/>
</dbReference>
<dbReference type="KEGG" id="xal:XALC_2108"/>
<sequence>MRYAYDDGDRLLSDGTRTYTWDDRDHLSQITQGGTVIASYSYDALGRRSARTENGTTTQFHVKAADMAISKDRIAR</sequence>
<gene>
    <name evidence="1" type="ordered locus">XALc_2108</name>
</gene>
<evidence type="ECO:0000313" key="2">
    <source>
        <dbReference type="Proteomes" id="UP000001890"/>
    </source>
</evidence>